<dbReference type="InterPro" id="IPR034660">
    <property type="entry name" value="DinB/YfiT-like"/>
</dbReference>
<name>A0A965ZGI4_9SPHI</name>
<comment type="caution">
    <text evidence="1">The sequence shown here is derived from an EMBL/GenBank/DDBJ whole genome shotgun (WGS) entry which is preliminary data.</text>
</comment>
<evidence type="ECO:0000313" key="1">
    <source>
        <dbReference type="EMBL" id="NCD70639.1"/>
    </source>
</evidence>
<dbReference type="Pfam" id="PF07606">
    <property type="entry name" value="DUF1569"/>
    <property type="match status" value="1"/>
</dbReference>
<protein>
    <submittedName>
        <fullName evidence="1">DUF1569 domain-containing protein</fullName>
    </submittedName>
</protein>
<sequence length="146" mass="16776">MISITDKHDRQNLINRIQQLNENSMPLWGKMSAYQMLRHCSLWHEMALRQRTYKQAFIGRLFGKVALKSMLKDEPLKQNMPTVPSFIVKGEGDISSEKQKLISLIDDHAQCTNSGFIHPFFGKMSLEQGIAIASKHLDHHLKQFGV</sequence>
<organism evidence="1 2">
    <name type="scientific">Mucilaginibacter agri</name>
    <dbReference type="NCBI Taxonomy" id="2695265"/>
    <lineage>
        <taxon>Bacteria</taxon>
        <taxon>Pseudomonadati</taxon>
        <taxon>Bacteroidota</taxon>
        <taxon>Sphingobacteriia</taxon>
        <taxon>Sphingobacteriales</taxon>
        <taxon>Sphingobacteriaceae</taxon>
        <taxon>Mucilaginibacter</taxon>
    </lineage>
</organism>
<dbReference type="Proteomes" id="UP000638732">
    <property type="component" value="Unassembled WGS sequence"/>
</dbReference>
<dbReference type="Gene3D" id="1.20.120.450">
    <property type="entry name" value="dinb family like domain"/>
    <property type="match status" value="1"/>
</dbReference>
<reference evidence="1" key="2">
    <citation type="submission" date="2020-10" db="EMBL/GenBank/DDBJ databases">
        <title>Mucilaginibacter sp. nov., isolated from soil.</title>
        <authorList>
            <person name="Jeon C.O."/>
        </authorList>
    </citation>
    <scope>NUCLEOTIDE SEQUENCE</scope>
    <source>
        <strain evidence="1">R11</strain>
    </source>
</reference>
<dbReference type="InterPro" id="IPR011463">
    <property type="entry name" value="DUF1569"/>
</dbReference>
<keyword evidence="2" id="KW-1185">Reference proteome</keyword>
<evidence type="ECO:0000313" key="2">
    <source>
        <dbReference type="Proteomes" id="UP000638732"/>
    </source>
</evidence>
<dbReference type="AlphaFoldDB" id="A0A965ZGI4"/>
<gene>
    <name evidence="1" type="ORF">GSY63_14825</name>
</gene>
<proteinExistence type="predicted"/>
<reference evidence="1" key="1">
    <citation type="submission" date="2020-01" db="EMBL/GenBank/DDBJ databases">
        <authorList>
            <person name="Seo Y.L."/>
        </authorList>
    </citation>
    <scope>NUCLEOTIDE SEQUENCE</scope>
    <source>
        <strain evidence="1">R11</strain>
    </source>
</reference>
<accession>A0A965ZGI4</accession>
<dbReference type="RefSeq" id="WP_166586602.1">
    <property type="nucleotide sequence ID" value="NZ_WWEO01000043.1"/>
</dbReference>
<dbReference type="EMBL" id="WWEO01000043">
    <property type="protein sequence ID" value="NCD70639.1"/>
    <property type="molecule type" value="Genomic_DNA"/>
</dbReference>